<proteinExistence type="predicted"/>
<accession>A0A382GEC6</accession>
<sequence>MKEGDKVILSFEYGPSTKPEIHPMSIAILKHLYAKNIQVYGFALWPDGNFMSTEAFSEVSHDYGKKYGIDYVNLGYKPGAEAVVKGIAADIRALYTVDLKGTPIDDLPMMQGVVNVEDFDFVFSLSAGYPGATEWVQYACDPKKIPLSTGCTSIQVTDILPYVENGQIRGILAGMPGAAEYESLVEVELKKMGITGKPGKASGMMAAQSIAHVIIVLFIIF</sequence>
<name>A0A382GEC6_9ZZZZ</name>
<feature type="non-terminal residue" evidence="1">
    <location>
        <position position="221"/>
    </location>
</feature>
<reference evidence="1" key="1">
    <citation type="submission" date="2018-05" db="EMBL/GenBank/DDBJ databases">
        <authorList>
            <person name="Lanie J.A."/>
            <person name="Ng W.-L."/>
            <person name="Kazmierczak K.M."/>
            <person name="Andrzejewski T.M."/>
            <person name="Davidsen T.M."/>
            <person name="Wayne K.J."/>
            <person name="Tettelin H."/>
            <person name="Glass J.I."/>
            <person name="Rusch D."/>
            <person name="Podicherti R."/>
            <person name="Tsui H.-C.T."/>
            <person name="Winkler M.E."/>
        </authorList>
    </citation>
    <scope>NUCLEOTIDE SEQUENCE</scope>
</reference>
<dbReference type="AlphaFoldDB" id="A0A382GEC6"/>
<protein>
    <submittedName>
        <fullName evidence="1">Uncharacterized protein</fullName>
    </submittedName>
</protein>
<organism evidence="1">
    <name type="scientific">marine metagenome</name>
    <dbReference type="NCBI Taxonomy" id="408172"/>
    <lineage>
        <taxon>unclassified sequences</taxon>
        <taxon>metagenomes</taxon>
        <taxon>ecological metagenomes</taxon>
    </lineage>
</organism>
<evidence type="ECO:0000313" key="1">
    <source>
        <dbReference type="EMBL" id="SVB72973.1"/>
    </source>
</evidence>
<gene>
    <name evidence="1" type="ORF">METZ01_LOCUS225827</name>
</gene>
<dbReference type="EMBL" id="UINC01054816">
    <property type="protein sequence ID" value="SVB72973.1"/>
    <property type="molecule type" value="Genomic_DNA"/>
</dbReference>